<evidence type="ECO:0000313" key="2">
    <source>
        <dbReference type="EMBL" id="RHW17031.1"/>
    </source>
</evidence>
<dbReference type="Gene3D" id="3.30.70.1070">
    <property type="entry name" value="Sporulation related repeat"/>
    <property type="match status" value="1"/>
</dbReference>
<dbReference type="SUPFAM" id="SSF110997">
    <property type="entry name" value="Sporulation related repeat"/>
    <property type="match status" value="1"/>
</dbReference>
<dbReference type="RefSeq" id="WP_118864612.1">
    <property type="nucleotide sequence ID" value="NZ_QWLV01000006.1"/>
</dbReference>
<dbReference type="Gene3D" id="1.25.40.10">
    <property type="entry name" value="Tetratricopeptide repeat domain"/>
    <property type="match status" value="1"/>
</dbReference>
<keyword evidence="3" id="KW-1185">Reference proteome</keyword>
<dbReference type="AlphaFoldDB" id="A0A396RTP0"/>
<organism evidence="2 3">
    <name type="scientific">Sphingomonas gilva</name>
    <dbReference type="NCBI Taxonomy" id="2305907"/>
    <lineage>
        <taxon>Bacteria</taxon>
        <taxon>Pseudomonadati</taxon>
        <taxon>Pseudomonadota</taxon>
        <taxon>Alphaproteobacteria</taxon>
        <taxon>Sphingomonadales</taxon>
        <taxon>Sphingomonadaceae</taxon>
        <taxon>Sphingomonas</taxon>
    </lineage>
</organism>
<feature type="domain" description="SPOR" evidence="1">
    <location>
        <begin position="349"/>
        <end position="434"/>
    </location>
</feature>
<dbReference type="Pfam" id="PF05036">
    <property type="entry name" value="SPOR"/>
    <property type="match status" value="1"/>
</dbReference>
<dbReference type="PROSITE" id="PS51257">
    <property type="entry name" value="PROKAR_LIPOPROTEIN"/>
    <property type="match status" value="1"/>
</dbReference>
<dbReference type="InterPro" id="IPR011990">
    <property type="entry name" value="TPR-like_helical_dom_sf"/>
</dbReference>
<dbReference type="PROSITE" id="PS51724">
    <property type="entry name" value="SPOR"/>
    <property type="match status" value="1"/>
</dbReference>
<accession>A0A396RTP0</accession>
<evidence type="ECO:0000259" key="1">
    <source>
        <dbReference type="PROSITE" id="PS51724"/>
    </source>
</evidence>
<dbReference type="Proteomes" id="UP000266693">
    <property type="component" value="Unassembled WGS sequence"/>
</dbReference>
<dbReference type="Pfam" id="PF13432">
    <property type="entry name" value="TPR_16"/>
    <property type="match status" value="1"/>
</dbReference>
<dbReference type="EMBL" id="QWLV01000006">
    <property type="protein sequence ID" value="RHW17031.1"/>
    <property type="molecule type" value="Genomic_DNA"/>
</dbReference>
<dbReference type="SUPFAM" id="SSF48452">
    <property type="entry name" value="TPR-like"/>
    <property type="match status" value="1"/>
</dbReference>
<dbReference type="InterPro" id="IPR007730">
    <property type="entry name" value="SPOR-like_dom"/>
</dbReference>
<name>A0A396RTP0_9SPHN</name>
<dbReference type="GO" id="GO:0042834">
    <property type="term" value="F:peptidoglycan binding"/>
    <property type="evidence" value="ECO:0007669"/>
    <property type="project" value="InterPro"/>
</dbReference>
<dbReference type="InterPro" id="IPR036680">
    <property type="entry name" value="SPOR-like_sf"/>
</dbReference>
<evidence type="ECO:0000313" key="3">
    <source>
        <dbReference type="Proteomes" id="UP000266693"/>
    </source>
</evidence>
<comment type="caution">
    <text evidence="2">The sequence shown here is derived from an EMBL/GenBank/DDBJ whole genome shotgun (WGS) entry which is preliminary data.</text>
</comment>
<reference evidence="2 3" key="1">
    <citation type="submission" date="2018-08" db="EMBL/GenBank/DDBJ databases">
        <title>The multiple taxonomic identification of Sphingomonas gilva.</title>
        <authorList>
            <person name="Zhu D."/>
            <person name="Zheng S."/>
        </authorList>
    </citation>
    <scope>NUCLEOTIDE SEQUENCE [LARGE SCALE GENOMIC DNA]</scope>
    <source>
        <strain evidence="2 3">ZDH117</strain>
    </source>
</reference>
<sequence>MKRMSIKIAVSAFALGVSTIGCTPEGAGIESASSTSEARAMKIAAKAAGKAAKALAKGQTEKAVEQAEIAVAAQPNDAGYRALLGNAYLAAGRFASAESALSDALTLNGADGRAALSLALAQTAQGDWAGARDSLEAHQAIIAPTDRGLAYALAGDPVLAVDILTNAARAPDADAKTRQNLALSLALAGRWQEAKVVASQDVAPQEVDKRIMAWAAFSQPKDAADQVASLLGVTPAYDPGQPTRLALVQSAPVALAAAEPVAASEPVVAEVVAVDPVVEVAAAPEPEPQTAAAVEAAQPVVEQALAMVETAAVVFLPRAEIVQAVPARAAQPVGAERSPVRTASFAAPEQNGGRYVVQIGAYDSAAVAEDGWNRAVRRHKVLAGYSPSSMTIGEGEDAGLVRVSVAGFASERDALKVCGRLKAGGGKCFVRMVAADAPVRWASVQRRVASR</sequence>
<gene>
    <name evidence="2" type="ORF">D1610_12970</name>
</gene>
<protein>
    <submittedName>
        <fullName evidence="2">SPOR domain-containing protein</fullName>
    </submittedName>
</protein>
<proteinExistence type="predicted"/>